<reference evidence="1 2" key="1">
    <citation type="journal article" date="2024" name="Plant Biotechnol. J.">
        <title>Dendrobium thyrsiflorum genome and its molecular insights into genes involved in important horticultural traits.</title>
        <authorList>
            <person name="Chen B."/>
            <person name="Wang J.Y."/>
            <person name="Zheng P.J."/>
            <person name="Li K.L."/>
            <person name="Liang Y.M."/>
            <person name="Chen X.F."/>
            <person name="Zhang C."/>
            <person name="Zhao X."/>
            <person name="He X."/>
            <person name="Zhang G.Q."/>
            <person name="Liu Z.J."/>
            <person name="Xu Q."/>
        </authorList>
    </citation>
    <scope>NUCLEOTIDE SEQUENCE [LARGE SCALE GENOMIC DNA]</scope>
    <source>
        <strain evidence="1">GZMU011</strain>
    </source>
</reference>
<name>A0ABD0UKK0_DENTH</name>
<dbReference type="EMBL" id="JANQDX010000015">
    <property type="protein sequence ID" value="KAL0910896.1"/>
    <property type="molecule type" value="Genomic_DNA"/>
</dbReference>
<evidence type="ECO:0000313" key="1">
    <source>
        <dbReference type="EMBL" id="KAL0910896.1"/>
    </source>
</evidence>
<accession>A0ABD0UKK0</accession>
<proteinExistence type="predicted"/>
<organism evidence="1 2">
    <name type="scientific">Dendrobium thyrsiflorum</name>
    <name type="common">Pinecone-like raceme dendrobium</name>
    <name type="synonym">Orchid</name>
    <dbReference type="NCBI Taxonomy" id="117978"/>
    <lineage>
        <taxon>Eukaryota</taxon>
        <taxon>Viridiplantae</taxon>
        <taxon>Streptophyta</taxon>
        <taxon>Embryophyta</taxon>
        <taxon>Tracheophyta</taxon>
        <taxon>Spermatophyta</taxon>
        <taxon>Magnoliopsida</taxon>
        <taxon>Liliopsida</taxon>
        <taxon>Asparagales</taxon>
        <taxon>Orchidaceae</taxon>
        <taxon>Epidendroideae</taxon>
        <taxon>Malaxideae</taxon>
        <taxon>Dendrobiinae</taxon>
        <taxon>Dendrobium</taxon>
    </lineage>
</organism>
<protein>
    <submittedName>
        <fullName evidence="1">Uncharacterized protein</fullName>
    </submittedName>
</protein>
<keyword evidence="2" id="KW-1185">Reference proteome</keyword>
<gene>
    <name evidence="1" type="ORF">M5K25_018992</name>
</gene>
<evidence type="ECO:0000313" key="2">
    <source>
        <dbReference type="Proteomes" id="UP001552299"/>
    </source>
</evidence>
<dbReference type="AlphaFoldDB" id="A0ABD0UKK0"/>
<sequence length="90" mass="9952">MNVGLAVNKPPLGYRVRQIRGRLGRVSAMSTASKASQLEQEWPPPLYTFGVPWPEFNDGLSYTDVIRSSQNGVLRHCKGKPVSVKPWGSV</sequence>
<dbReference type="Proteomes" id="UP001552299">
    <property type="component" value="Unassembled WGS sequence"/>
</dbReference>
<comment type="caution">
    <text evidence="1">The sequence shown here is derived from an EMBL/GenBank/DDBJ whole genome shotgun (WGS) entry which is preliminary data.</text>
</comment>